<evidence type="ECO:0000256" key="1">
    <source>
        <dbReference type="ARBA" id="ARBA00004651"/>
    </source>
</evidence>
<evidence type="ECO:0000313" key="4">
    <source>
        <dbReference type="EMBL" id="KRM01752.1"/>
    </source>
</evidence>
<dbReference type="Gene3D" id="1.20.1250.20">
    <property type="entry name" value="MFS general substrate transporter like domains"/>
    <property type="match status" value="1"/>
</dbReference>
<feature type="transmembrane region" description="Helical" evidence="2">
    <location>
        <begin position="367"/>
        <end position="386"/>
    </location>
</feature>
<dbReference type="Pfam" id="PF07690">
    <property type="entry name" value="MFS_1"/>
    <property type="match status" value="1"/>
</dbReference>
<comment type="subcellular location">
    <subcellularLocation>
        <location evidence="1">Cell membrane</location>
        <topology evidence="1">Multi-pass membrane protein</topology>
    </subcellularLocation>
</comment>
<keyword evidence="2" id="KW-0472">Membrane</keyword>
<dbReference type="InterPro" id="IPR053160">
    <property type="entry name" value="MFS_DHA3_Transporter"/>
</dbReference>
<dbReference type="eggNOG" id="COG2814">
    <property type="taxonomic scope" value="Bacteria"/>
</dbReference>
<dbReference type="PANTHER" id="PTHR23530">
    <property type="entry name" value="TRANSPORT PROTEIN-RELATED"/>
    <property type="match status" value="1"/>
</dbReference>
<proteinExistence type="predicted"/>
<feature type="transmembrane region" description="Helical" evidence="2">
    <location>
        <begin position="338"/>
        <end position="361"/>
    </location>
</feature>
<dbReference type="Proteomes" id="UP000019488">
    <property type="component" value="Unassembled WGS sequence"/>
</dbReference>
<dbReference type="RefSeq" id="WP_035178830.1">
    <property type="nucleotide sequence ID" value="NZ_AZFY01000148.1"/>
</dbReference>
<dbReference type="InterPro" id="IPR011701">
    <property type="entry name" value="MFS"/>
</dbReference>
<dbReference type="OrthoDB" id="9816124at2"/>
<feature type="transmembrane region" description="Helical" evidence="2">
    <location>
        <begin position="249"/>
        <end position="269"/>
    </location>
</feature>
<organism evidence="3 5">
    <name type="scientific">Lentilactobacillus farraginis DSM 18382 = JCM 14108</name>
    <dbReference type="NCBI Taxonomy" id="1423743"/>
    <lineage>
        <taxon>Bacteria</taxon>
        <taxon>Bacillati</taxon>
        <taxon>Bacillota</taxon>
        <taxon>Bacilli</taxon>
        <taxon>Lactobacillales</taxon>
        <taxon>Lactobacillaceae</taxon>
        <taxon>Lentilactobacillus</taxon>
    </lineage>
</organism>
<dbReference type="Proteomes" id="UP000051966">
    <property type="component" value="Unassembled WGS sequence"/>
</dbReference>
<feature type="transmembrane region" description="Helical" evidence="2">
    <location>
        <begin position="162"/>
        <end position="181"/>
    </location>
</feature>
<keyword evidence="3" id="KW-0808">Transferase</keyword>
<dbReference type="PATRIC" id="fig|1423743.5.peg.1513"/>
<dbReference type="AlphaFoldDB" id="X0PAB4"/>
<dbReference type="SUPFAM" id="SSF103473">
    <property type="entry name" value="MFS general substrate transporter"/>
    <property type="match status" value="1"/>
</dbReference>
<feature type="transmembrane region" description="Helical" evidence="2">
    <location>
        <begin position="67"/>
        <end position="86"/>
    </location>
</feature>
<keyword evidence="2" id="KW-0812">Transmembrane</keyword>
<dbReference type="PANTHER" id="PTHR23530:SF1">
    <property type="entry name" value="PERMEASE, MAJOR FACILITATOR SUPERFAMILY-RELATED"/>
    <property type="match status" value="1"/>
</dbReference>
<sequence length="393" mass="44012">MKTKYPTNIAKSYVYTFFSFFGITSLWVIYLQMQGLSLVEIGLCESIFHVASFLFEVPSGVLADRFLYKAVLIGGRVAAILSAVIMLTSQTFWMFAFSFVLNALSYNLQSGTIDALMYDSLVESQQTNAYPRIISTVNVLFEFGDTAGVVIAGFFVHWHFELTYVIAILIGCLALLSVAAMKEPRVSSSRSKVQEPQTIKSIVVTAYHVLKTDRLLRNLMLFQAAFDGICTSYYFYFQSLMEKDRFPGWTISLLMVASAIVDIIGIKFTPAIQKHFSKTTLVSWLSWSLTGLLLATWLNWLPLLIGLFLGSQVLSSLVEPIFSSYYNDMIASNQRATLLSVANVLFSFGMIGLFPLIGWLIDFQSFSMAFGTIGVLIVIFLGTSYFNNKQLLK</sequence>
<feature type="transmembrane region" description="Helical" evidence="2">
    <location>
        <begin position="12"/>
        <end position="30"/>
    </location>
</feature>
<gene>
    <name evidence="4" type="ORF">FD41_GL001461</name>
    <name evidence="3" type="ORF">JCM14108_1173</name>
</gene>
<evidence type="ECO:0000313" key="3">
    <source>
        <dbReference type="EMBL" id="GAF36218.1"/>
    </source>
</evidence>
<evidence type="ECO:0000256" key="2">
    <source>
        <dbReference type="SAM" id="Phobius"/>
    </source>
</evidence>
<dbReference type="GO" id="GO:0016740">
    <property type="term" value="F:transferase activity"/>
    <property type="evidence" value="ECO:0007669"/>
    <property type="project" value="UniProtKB-KW"/>
</dbReference>
<evidence type="ECO:0000313" key="6">
    <source>
        <dbReference type="Proteomes" id="UP000051966"/>
    </source>
</evidence>
<name>X0PAB4_9LACO</name>
<dbReference type="STRING" id="1423743.FD41_GL001461"/>
<feature type="transmembrane region" description="Helical" evidence="2">
    <location>
        <begin position="304"/>
        <end position="326"/>
    </location>
</feature>
<dbReference type="InterPro" id="IPR036259">
    <property type="entry name" value="MFS_trans_sf"/>
</dbReference>
<protein>
    <submittedName>
        <fullName evidence="4">Major facilitator superfamily permease</fullName>
    </submittedName>
    <submittedName>
        <fullName evidence="3">Phospho-N-acetylmuramoyl-pentapeptide-transferase</fullName>
    </submittedName>
</protein>
<dbReference type="GO" id="GO:0005886">
    <property type="term" value="C:plasma membrane"/>
    <property type="evidence" value="ECO:0007669"/>
    <property type="project" value="UniProtKB-SubCell"/>
</dbReference>
<reference evidence="3" key="1">
    <citation type="journal article" date="2014" name="Genome Announc.">
        <title>Draft Genome Sequences of Two Lactobacillus Strains, L. farraginis JCM 14108T and L. composti JCM 14202T, Isolated from Compost of Distilled Shochu Residue.</title>
        <authorList>
            <person name="Yuki M."/>
            <person name="Oshima K."/>
            <person name="Suda W."/>
            <person name="Kitahara M."/>
            <person name="Kitamura K."/>
            <person name="Iida T."/>
            <person name="Hattori M."/>
            <person name="Ohkuma M."/>
        </authorList>
    </citation>
    <scope>NUCLEOTIDE SEQUENCE [LARGE SCALE GENOMIC DNA]</scope>
    <source>
        <strain evidence="3">JCM 14108</strain>
    </source>
</reference>
<reference evidence="4 6" key="2">
    <citation type="journal article" date="2015" name="Genome Announc.">
        <title>Expanding the biotechnology potential of lactobacilli through comparative genomics of 213 strains and associated genera.</title>
        <authorList>
            <person name="Sun Z."/>
            <person name="Harris H.M."/>
            <person name="McCann A."/>
            <person name="Guo C."/>
            <person name="Argimon S."/>
            <person name="Zhang W."/>
            <person name="Yang X."/>
            <person name="Jeffery I.B."/>
            <person name="Cooney J.C."/>
            <person name="Kagawa T.F."/>
            <person name="Liu W."/>
            <person name="Song Y."/>
            <person name="Salvetti E."/>
            <person name="Wrobel A."/>
            <person name="Rasinkangas P."/>
            <person name="Parkhill J."/>
            <person name="Rea M.C."/>
            <person name="O'Sullivan O."/>
            <person name="Ritari J."/>
            <person name="Douillard F.P."/>
            <person name="Paul Ross R."/>
            <person name="Yang R."/>
            <person name="Briner A.E."/>
            <person name="Felis G.E."/>
            <person name="de Vos W.M."/>
            <person name="Barrangou R."/>
            <person name="Klaenhammer T.R."/>
            <person name="Caufield P.W."/>
            <person name="Cui Y."/>
            <person name="Zhang H."/>
            <person name="O'Toole P.W."/>
        </authorList>
    </citation>
    <scope>NUCLEOTIDE SEQUENCE [LARGE SCALE GENOMIC DNA]</scope>
    <source>
        <strain evidence="4 6">DSM 18382</strain>
    </source>
</reference>
<keyword evidence="6" id="KW-1185">Reference proteome</keyword>
<feature type="transmembrane region" description="Helical" evidence="2">
    <location>
        <begin position="281"/>
        <end position="298"/>
    </location>
</feature>
<accession>X0PAB4</accession>
<dbReference type="EMBL" id="AZFY01000148">
    <property type="protein sequence ID" value="KRM01752.1"/>
    <property type="molecule type" value="Genomic_DNA"/>
</dbReference>
<keyword evidence="2" id="KW-1133">Transmembrane helix</keyword>
<comment type="caution">
    <text evidence="3">The sequence shown here is derived from an EMBL/GenBank/DDBJ whole genome shotgun (WGS) entry which is preliminary data.</text>
</comment>
<dbReference type="GO" id="GO:0022857">
    <property type="term" value="F:transmembrane transporter activity"/>
    <property type="evidence" value="ECO:0007669"/>
    <property type="project" value="InterPro"/>
</dbReference>
<evidence type="ECO:0000313" key="5">
    <source>
        <dbReference type="Proteomes" id="UP000019488"/>
    </source>
</evidence>
<dbReference type="EMBL" id="BAKI01000008">
    <property type="protein sequence ID" value="GAF36218.1"/>
    <property type="molecule type" value="Genomic_DNA"/>
</dbReference>
<feature type="transmembrane region" description="Helical" evidence="2">
    <location>
        <begin position="219"/>
        <end position="237"/>
    </location>
</feature>